<proteinExistence type="predicted"/>
<protein>
    <submittedName>
        <fullName evidence="2">Unannotated protein</fullName>
    </submittedName>
</protein>
<name>A0A6J7DPE4_9ZZZZ</name>
<keyword evidence="1" id="KW-1133">Transmembrane helix</keyword>
<sequence>MTIANQPAIAGEIIDIPMPNAANPASTPSRCQSGILRWRTRAAVTRIMAVSTNVLAIMNGVIAWTYE</sequence>
<keyword evidence="1" id="KW-0812">Transmembrane</keyword>
<dbReference type="EMBL" id="CAFBLR010000053">
    <property type="protein sequence ID" value="CAB4870765.1"/>
    <property type="molecule type" value="Genomic_DNA"/>
</dbReference>
<evidence type="ECO:0000313" key="2">
    <source>
        <dbReference type="EMBL" id="CAB4870765.1"/>
    </source>
</evidence>
<reference evidence="2" key="1">
    <citation type="submission" date="2020-05" db="EMBL/GenBank/DDBJ databases">
        <authorList>
            <person name="Chiriac C."/>
            <person name="Salcher M."/>
            <person name="Ghai R."/>
            <person name="Kavagutti S V."/>
        </authorList>
    </citation>
    <scope>NUCLEOTIDE SEQUENCE</scope>
</reference>
<dbReference type="AlphaFoldDB" id="A0A6J7DPE4"/>
<accession>A0A6J7DPE4</accession>
<gene>
    <name evidence="2" type="ORF">UFOPK3417_00733</name>
</gene>
<evidence type="ECO:0000256" key="1">
    <source>
        <dbReference type="SAM" id="Phobius"/>
    </source>
</evidence>
<organism evidence="2">
    <name type="scientific">freshwater metagenome</name>
    <dbReference type="NCBI Taxonomy" id="449393"/>
    <lineage>
        <taxon>unclassified sequences</taxon>
        <taxon>metagenomes</taxon>
        <taxon>ecological metagenomes</taxon>
    </lineage>
</organism>
<feature type="transmembrane region" description="Helical" evidence="1">
    <location>
        <begin position="47"/>
        <end position="66"/>
    </location>
</feature>
<keyword evidence="1" id="KW-0472">Membrane</keyword>